<keyword evidence="2" id="KW-1185">Reference proteome</keyword>
<gene>
    <name evidence="1" type="ORF">Plec18167_004528</name>
</gene>
<evidence type="ECO:0000313" key="2">
    <source>
        <dbReference type="Proteomes" id="UP001583193"/>
    </source>
</evidence>
<accession>A0ABR3XRU1</accession>
<organism evidence="1 2">
    <name type="scientific">Paecilomyces lecythidis</name>
    <dbReference type="NCBI Taxonomy" id="3004212"/>
    <lineage>
        <taxon>Eukaryota</taxon>
        <taxon>Fungi</taxon>
        <taxon>Dikarya</taxon>
        <taxon>Ascomycota</taxon>
        <taxon>Pezizomycotina</taxon>
        <taxon>Eurotiomycetes</taxon>
        <taxon>Eurotiomycetidae</taxon>
        <taxon>Eurotiales</taxon>
        <taxon>Thermoascaceae</taxon>
        <taxon>Paecilomyces</taxon>
    </lineage>
</organism>
<dbReference type="Proteomes" id="UP001583193">
    <property type="component" value="Unassembled WGS sequence"/>
</dbReference>
<sequence length="342" mass="39956">MRRVFSSALRSAVMRSQKTYFPRFQGVVTDLDNSKFRSGYFNQRAIILEALRPDLTSRRILAARNGDVNERVEAFSQRLRDIKPELSPFEIEYYSSLLMDRIRRLVTLHNLAITHGDIRDEHFRLPGDFYDTVLYDFSISYAFSSTPPYLVNFRKPRSLKEISEMEQDWVTQHLYKRAQKLDLRDHLIQSTGTNAESVRDALFQQLHEEQLEMIISKVMIRPDAFSLSSLSSVFPFLANLCPHDDHTWHIRRGRQLECYESAWVFVKRAQDLPNSITLISIGHRQLVDAEPFETEKGYYLLCLVPKEWSIEVAGDKLLRLCSSLQSEDSWGCIVGRQKFDNY</sequence>
<dbReference type="EMBL" id="JAVDPF010000012">
    <property type="protein sequence ID" value="KAL1878456.1"/>
    <property type="molecule type" value="Genomic_DNA"/>
</dbReference>
<comment type="caution">
    <text evidence="1">The sequence shown here is derived from an EMBL/GenBank/DDBJ whole genome shotgun (WGS) entry which is preliminary data.</text>
</comment>
<proteinExistence type="predicted"/>
<reference evidence="1 2" key="1">
    <citation type="journal article" date="2024" name="IMA Fungus">
        <title>IMA Genome - F19 : A genome assembly and annotation guide to empower mycologists, including annotated draft genome sequences of Ceratocystis pirilliformis, Diaporthe australafricana, Fusarium ophioides, Paecilomyces lecythidis, and Sporothrix stenoceras.</title>
        <authorList>
            <person name="Aylward J."/>
            <person name="Wilson A.M."/>
            <person name="Visagie C.M."/>
            <person name="Spraker J."/>
            <person name="Barnes I."/>
            <person name="Buitendag C."/>
            <person name="Ceriani C."/>
            <person name="Del Mar Angel L."/>
            <person name="du Plessis D."/>
            <person name="Fuchs T."/>
            <person name="Gasser K."/>
            <person name="Kramer D."/>
            <person name="Li W."/>
            <person name="Munsamy K."/>
            <person name="Piso A."/>
            <person name="Price J.L."/>
            <person name="Sonnekus B."/>
            <person name="Thomas C."/>
            <person name="van der Nest A."/>
            <person name="van Dijk A."/>
            <person name="van Heerden A."/>
            <person name="van Vuuren N."/>
            <person name="Yilmaz N."/>
            <person name="Duong T.A."/>
            <person name="van der Merwe N.A."/>
            <person name="Wingfield M.J."/>
            <person name="Wingfield B.D."/>
        </authorList>
    </citation>
    <scope>NUCLEOTIDE SEQUENCE [LARGE SCALE GENOMIC DNA]</scope>
    <source>
        <strain evidence="1 2">CMW 18167</strain>
    </source>
</reference>
<protein>
    <submittedName>
        <fullName evidence="1">Uncharacterized protein</fullName>
    </submittedName>
</protein>
<name>A0ABR3XRU1_9EURO</name>
<evidence type="ECO:0000313" key="1">
    <source>
        <dbReference type="EMBL" id="KAL1878456.1"/>
    </source>
</evidence>